<name>A0A1V0UY99_9BACL</name>
<keyword evidence="2 3" id="KW-1005">Bacterial flagellum biogenesis</keyword>
<dbReference type="RefSeq" id="WP_083041262.1">
    <property type="nucleotide sequence ID" value="NZ_CP020557.1"/>
</dbReference>
<evidence type="ECO:0000313" key="5">
    <source>
        <dbReference type="EMBL" id="ARF69920.1"/>
    </source>
</evidence>
<feature type="region of interest" description="Disordered" evidence="4">
    <location>
        <begin position="148"/>
        <end position="243"/>
    </location>
</feature>
<protein>
    <recommendedName>
        <fullName evidence="3">Basal-body rod modification protein FlgD</fullName>
    </recommendedName>
</protein>
<dbReference type="AlphaFoldDB" id="A0A1V0UY99"/>
<evidence type="ECO:0000313" key="6">
    <source>
        <dbReference type="Proteomes" id="UP000192727"/>
    </source>
</evidence>
<gene>
    <name evidence="5" type="ORF">B7C51_21840</name>
</gene>
<evidence type="ECO:0000256" key="1">
    <source>
        <dbReference type="ARBA" id="ARBA00010577"/>
    </source>
</evidence>
<evidence type="ECO:0000256" key="3">
    <source>
        <dbReference type="RuleBase" id="RU362076"/>
    </source>
</evidence>
<dbReference type="InterPro" id="IPR005648">
    <property type="entry name" value="FlgD"/>
</dbReference>
<proteinExistence type="inferred from homology"/>
<dbReference type="GO" id="GO:0044781">
    <property type="term" value="P:bacterial-type flagellum organization"/>
    <property type="evidence" value="ECO:0007669"/>
    <property type="project" value="UniProtKB-UniRule"/>
</dbReference>
<dbReference type="Pfam" id="PF03963">
    <property type="entry name" value="FlgD"/>
    <property type="match status" value="1"/>
</dbReference>
<dbReference type="EMBL" id="CP020557">
    <property type="protein sequence ID" value="ARF69920.1"/>
    <property type="molecule type" value="Genomic_DNA"/>
</dbReference>
<dbReference type="Proteomes" id="UP000192727">
    <property type="component" value="Chromosome"/>
</dbReference>
<accession>A0A1V0UY99</accession>
<comment type="function">
    <text evidence="3">Required for flagellar hook formation. May act as a scaffolding protein.</text>
</comment>
<evidence type="ECO:0000256" key="4">
    <source>
        <dbReference type="SAM" id="MobiDB-lite"/>
    </source>
</evidence>
<comment type="similarity">
    <text evidence="1 3">Belongs to the FlgD family.</text>
</comment>
<reference evidence="5 6" key="1">
    <citation type="submission" date="2017-03" db="EMBL/GenBank/DDBJ databases">
        <title>Paenibacillus larvae genome sequencing.</title>
        <authorList>
            <person name="Dingman D.W."/>
        </authorList>
    </citation>
    <scope>NUCLEOTIDE SEQUENCE [LARGE SCALE GENOMIC DNA]</scope>
    <source>
        <strain evidence="5 6">SAG 10367</strain>
    </source>
</reference>
<organism evidence="5 6">
    <name type="scientific">Paenibacillus larvae subsp. pulvifaciens</name>
    <dbReference type="NCBI Taxonomy" id="1477"/>
    <lineage>
        <taxon>Bacteria</taxon>
        <taxon>Bacillati</taxon>
        <taxon>Bacillota</taxon>
        <taxon>Bacilli</taxon>
        <taxon>Bacillales</taxon>
        <taxon>Paenibacillaceae</taxon>
        <taxon>Paenibacillus</taxon>
    </lineage>
</organism>
<feature type="compositionally biased region" description="Basic and acidic residues" evidence="4">
    <location>
        <begin position="161"/>
        <end position="236"/>
    </location>
</feature>
<evidence type="ECO:0000256" key="2">
    <source>
        <dbReference type="ARBA" id="ARBA00022795"/>
    </source>
</evidence>
<sequence>MADILRTAGDLKNFEVKTRDKLSVNQKSETKTMRSGGNSSLGKDDFLKILIAQLVNQNPMDPMNDKEFIAQMAQFTAVEQMTFMAEQMYDLRQSLGGASTLIGKHVSYLTVNEKQEVITKQGVVDAIIMKNGMAHVVIGKEEIPIDLITRVGDSPAPEPDPGEKPDKPGEKPDKPGEKPDKPGEKPDKPGEKPDKPGEKPDKPGEKPDKPGEKPDKPNDKTGKPEIFGRIKHDRSYSCRTVFS</sequence>